<name>A0A2U9CPY0_SCOMX</name>
<keyword evidence="1" id="KW-1015">Disulfide bond</keyword>
<dbReference type="InterPro" id="IPR001507">
    <property type="entry name" value="ZP_dom"/>
</dbReference>
<dbReference type="GO" id="GO:0035803">
    <property type="term" value="P:egg coat formation"/>
    <property type="evidence" value="ECO:0007669"/>
    <property type="project" value="TreeGrafter"/>
</dbReference>
<dbReference type="Pfam" id="PF23344">
    <property type="entry name" value="ZP-N"/>
    <property type="match status" value="1"/>
</dbReference>
<evidence type="ECO:0000313" key="4">
    <source>
        <dbReference type="EMBL" id="AWP16742.1"/>
    </source>
</evidence>
<dbReference type="GO" id="GO:0031012">
    <property type="term" value="C:extracellular matrix"/>
    <property type="evidence" value="ECO:0007669"/>
    <property type="project" value="TreeGrafter"/>
</dbReference>
<keyword evidence="5" id="KW-1185">Reference proteome</keyword>
<dbReference type="PANTHER" id="PTHR11576">
    <property type="entry name" value="ZONA PELLUCIDA SPERM-BINDING PROTEIN 3"/>
    <property type="match status" value="1"/>
</dbReference>
<dbReference type="EMBL" id="CP026259">
    <property type="protein sequence ID" value="AWP16742.1"/>
    <property type="molecule type" value="Genomic_DNA"/>
</dbReference>
<accession>A0A2U9CPY0</accession>
<dbReference type="SMART" id="SM00241">
    <property type="entry name" value="ZP"/>
    <property type="match status" value="1"/>
</dbReference>
<protein>
    <submittedName>
        <fullName evidence="4">Zona pellucida protein C</fullName>
    </submittedName>
</protein>
<feature type="chain" id="PRO_5015906150" evidence="2">
    <location>
        <begin position="21"/>
        <end position="652"/>
    </location>
</feature>
<dbReference type="FunFam" id="2.60.40.4100:FF:000002">
    <property type="entry name" value="Zona pellucida sperm-binding protein 3"/>
    <property type="match status" value="1"/>
</dbReference>
<feature type="domain" description="ZP" evidence="3">
    <location>
        <begin position="74"/>
        <end position="323"/>
    </location>
</feature>
<dbReference type="Gene3D" id="2.60.40.3210">
    <property type="entry name" value="Zona pellucida, ZP-N domain"/>
    <property type="match status" value="1"/>
</dbReference>
<dbReference type="InterPro" id="IPR055356">
    <property type="entry name" value="ZP-N"/>
</dbReference>
<dbReference type="GO" id="GO:0032190">
    <property type="term" value="F:acrosin binding"/>
    <property type="evidence" value="ECO:0007669"/>
    <property type="project" value="TreeGrafter"/>
</dbReference>
<gene>
    <name evidence="4" type="ORF">SMAX5B_003470</name>
</gene>
<dbReference type="InterPro" id="IPR055355">
    <property type="entry name" value="ZP-C"/>
</dbReference>
<proteinExistence type="predicted"/>
<dbReference type="GO" id="GO:2000344">
    <property type="term" value="P:positive regulation of acrosome reaction"/>
    <property type="evidence" value="ECO:0007669"/>
    <property type="project" value="TreeGrafter"/>
</dbReference>
<feature type="signal peptide" evidence="2">
    <location>
        <begin position="1"/>
        <end position="20"/>
    </location>
</feature>
<evidence type="ECO:0000256" key="2">
    <source>
        <dbReference type="SAM" id="SignalP"/>
    </source>
</evidence>
<reference evidence="4 5" key="1">
    <citation type="submission" date="2017-12" db="EMBL/GenBank/DDBJ databases">
        <title>Integrating genomic resources of turbot (Scophthalmus maximus) in depth evaluation of genetic and physical mapping variation across individuals.</title>
        <authorList>
            <person name="Martinez P."/>
        </authorList>
    </citation>
    <scope>NUCLEOTIDE SEQUENCE [LARGE SCALE GENOMIC DNA]</scope>
</reference>
<dbReference type="Pfam" id="PF00100">
    <property type="entry name" value="Zona_pellucida"/>
    <property type="match status" value="1"/>
</dbReference>
<dbReference type="GO" id="GO:0007339">
    <property type="term" value="P:binding of sperm to zona pellucida"/>
    <property type="evidence" value="ECO:0007669"/>
    <property type="project" value="TreeGrafter"/>
</dbReference>
<dbReference type="PANTHER" id="PTHR11576:SF18">
    <property type="entry name" value="ZONA PELLUCIDA PROTEIN C"/>
    <property type="match status" value="1"/>
</dbReference>
<keyword evidence="2" id="KW-0732">Signal</keyword>
<dbReference type="STRING" id="52904.ENSSMAP00000014794"/>
<dbReference type="Proteomes" id="UP000246464">
    <property type="component" value="Chromosome 17"/>
</dbReference>
<evidence type="ECO:0000259" key="3">
    <source>
        <dbReference type="PROSITE" id="PS51034"/>
    </source>
</evidence>
<sequence length="652" mass="71022">MGPVGIVLCIFVGHFVSVHSFPGFFDPPVPFPLERNFDFPPYHSIVSSWPAGSPDFHVLAELPPFTHVPGVQVFCDESQLSVLVDKRADGAALTAEDVQLGDGCYSNGERPHQYVFTYSVDECGTSHSFQNGLMMFTNNVHLNLKKPLSTWWQTPSTVQISCIPQRALARPRFSGSVAPAENGKSFSIKAENGKSFSIKAMKPSWTSAAESNVYKRGQAINLQVSAETGPERQLFIQSCSVSASPEPQSKPRRVVIMNKGCTAPLGSPHPVVQFVASRRGNMVNFALNTSYLISELYIHCSVHISDQGVNSGSKSCNYDIIQSRWEDLNGAVEVCECCSSKCEVPSVRHLPDDGRATVSTGPLVIVDKDIEMRSEPAVSEQQETRPASVIDSMLSDAPVTEDTIVSGASRSRSEFSSAPHGVVVVSRDPVARLTLWLPGKVQDTEHSNNIGSMSEDSLTVQLKANDVISNEFPDPQPSTSQMKPPTNEVEGQTINELKNDASLWDLNVPAMVDGWLIPGPPRQKGFGRSGVISTDVAQVDVPLPAEMAANDLNRIDFNQMGDELAQMQADAAVTTQGGTGDVQPVVRSKLQFSKGMDGTQTVSYEEEVVKQQEGKGAARRCGMDLVKRKLEPRQKGLRSAFLDLLRRMDKAE</sequence>
<dbReference type="InterPro" id="IPR042235">
    <property type="entry name" value="ZP-C_dom"/>
</dbReference>
<evidence type="ECO:0000313" key="5">
    <source>
        <dbReference type="Proteomes" id="UP000246464"/>
    </source>
</evidence>
<dbReference type="Gene3D" id="2.60.40.4100">
    <property type="entry name" value="Zona pellucida, ZP-C domain"/>
    <property type="match status" value="1"/>
</dbReference>
<evidence type="ECO:0000256" key="1">
    <source>
        <dbReference type="ARBA" id="ARBA00023157"/>
    </source>
</evidence>
<dbReference type="AlphaFoldDB" id="A0A2U9CPY0"/>
<dbReference type="PROSITE" id="PS51034">
    <property type="entry name" value="ZP_2"/>
    <property type="match status" value="1"/>
</dbReference>
<organism evidence="4 5">
    <name type="scientific">Scophthalmus maximus</name>
    <name type="common">Turbot</name>
    <name type="synonym">Psetta maxima</name>
    <dbReference type="NCBI Taxonomy" id="52904"/>
    <lineage>
        <taxon>Eukaryota</taxon>
        <taxon>Metazoa</taxon>
        <taxon>Chordata</taxon>
        <taxon>Craniata</taxon>
        <taxon>Vertebrata</taxon>
        <taxon>Euteleostomi</taxon>
        <taxon>Actinopterygii</taxon>
        <taxon>Neopterygii</taxon>
        <taxon>Teleostei</taxon>
        <taxon>Neoteleostei</taxon>
        <taxon>Acanthomorphata</taxon>
        <taxon>Carangaria</taxon>
        <taxon>Pleuronectiformes</taxon>
        <taxon>Pleuronectoidei</taxon>
        <taxon>Scophthalmidae</taxon>
        <taxon>Scophthalmus</taxon>
    </lineage>
</organism>